<dbReference type="Gene3D" id="3.90.226.30">
    <property type="match status" value="1"/>
</dbReference>
<dbReference type="InterPro" id="IPR018657">
    <property type="entry name" value="LarA-like_N"/>
</dbReference>
<dbReference type="InterPro" id="IPR047926">
    <property type="entry name" value="Ni_dep_LarA"/>
</dbReference>
<comment type="caution">
    <text evidence="3">The sequence shown here is derived from an EMBL/GenBank/DDBJ whole genome shotgun (WGS) entry which is preliminary data.</text>
</comment>
<evidence type="ECO:0000259" key="1">
    <source>
        <dbReference type="Pfam" id="PF09861"/>
    </source>
</evidence>
<dbReference type="InterPro" id="IPR043166">
    <property type="entry name" value="LarA-like_C"/>
</dbReference>
<protein>
    <submittedName>
        <fullName evidence="3">Uncharacterized protein</fullName>
    </submittedName>
</protein>
<dbReference type="PANTHER" id="PTHR33171:SF17">
    <property type="entry name" value="LARA-LIKE N-TERMINAL DOMAIN-CONTAINING PROTEIN"/>
    <property type="match status" value="1"/>
</dbReference>
<gene>
    <name evidence="3" type="ORF">A2024_05805</name>
</gene>
<dbReference type="PANTHER" id="PTHR33171">
    <property type="entry name" value="LAR_N DOMAIN-CONTAINING PROTEIN"/>
    <property type="match status" value="1"/>
</dbReference>
<dbReference type="Pfam" id="PF09861">
    <property type="entry name" value="Lar_N"/>
    <property type="match status" value="1"/>
</dbReference>
<proteinExistence type="predicted"/>
<accession>A0A1F5RHM9</accession>
<dbReference type="GO" id="GO:0050043">
    <property type="term" value="F:lactate racemase activity"/>
    <property type="evidence" value="ECO:0007669"/>
    <property type="project" value="InterPro"/>
</dbReference>
<evidence type="ECO:0000259" key="2">
    <source>
        <dbReference type="Pfam" id="PF21113"/>
    </source>
</evidence>
<organism evidence="3 4">
    <name type="scientific">Candidatus Edwardsbacteria bacterium GWF2_54_11</name>
    <dbReference type="NCBI Taxonomy" id="1817851"/>
    <lineage>
        <taxon>Bacteria</taxon>
        <taxon>Candidatus Edwardsiibacteriota</taxon>
    </lineage>
</organism>
<dbReference type="InterPro" id="IPR048068">
    <property type="entry name" value="LarA-like"/>
</dbReference>
<dbReference type="Proteomes" id="UP000177230">
    <property type="component" value="Unassembled WGS sequence"/>
</dbReference>
<dbReference type="NCBIfam" id="NF033504">
    <property type="entry name" value="Ni_dep_LarA"/>
    <property type="match status" value="1"/>
</dbReference>
<dbReference type="InterPro" id="IPR048520">
    <property type="entry name" value="LarA_C"/>
</dbReference>
<dbReference type="Gene3D" id="3.40.50.11440">
    <property type="match status" value="1"/>
</dbReference>
<reference evidence="3 4" key="1">
    <citation type="journal article" date="2016" name="Nat. Commun.">
        <title>Thousands of microbial genomes shed light on interconnected biogeochemical processes in an aquifer system.</title>
        <authorList>
            <person name="Anantharaman K."/>
            <person name="Brown C.T."/>
            <person name="Hug L.A."/>
            <person name="Sharon I."/>
            <person name="Castelle C.J."/>
            <person name="Probst A.J."/>
            <person name="Thomas B.C."/>
            <person name="Singh A."/>
            <person name="Wilkins M.J."/>
            <person name="Karaoz U."/>
            <person name="Brodie E.L."/>
            <person name="Williams K.H."/>
            <person name="Hubbard S.S."/>
            <person name="Banfield J.F."/>
        </authorList>
    </citation>
    <scope>NUCLEOTIDE SEQUENCE [LARGE SCALE GENOMIC DNA]</scope>
</reference>
<feature type="domain" description="Lactate racemase C-terminal" evidence="2">
    <location>
        <begin position="219"/>
        <end position="358"/>
    </location>
</feature>
<dbReference type="AlphaFoldDB" id="A0A1F5RHM9"/>
<sequence length="364" mass="40307">MKKIKPHRPLIIASDHTRVVPHYSLILDRLLDEFQKAGIGPNQADLLIATGNHRAPSCEEREAMYGPKAFDRLNLYAHNCDQNCIALSRLTNGREVEVNQRLLESDFIIATGKITPHYLAGYSGGRKAVMPGCASRSSIAANHAMVARRKNGPGIIRDNPIHLEMAEAASLARIDFLINVVPTPEGNIAGLFAGHWQRAWESGVELCRQVWSAEYGGLADCIIASAGGYPLDINLYQMQRLLNNLECAVKPGGTIVLVGECREGVGQDGFGHWMERYSIKEILSTPEENITAEAHRAFATALVMDKCEVLLISSIEKSKTQELKFKFVPDCQSALDYLKLKHGADFKCYLVPQANSIMLERRQP</sequence>
<evidence type="ECO:0000313" key="4">
    <source>
        <dbReference type="Proteomes" id="UP000177230"/>
    </source>
</evidence>
<dbReference type="EMBL" id="MFFM01000009">
    <property type="protein sequence ID" value="OGF14047.1"/>
    <property type="molecule type" value="Genomic_DNA"/>
</dbReference>
<evidence type="ECO:0000313" key="3">
    <source>
        <dbReference type="EMBL" id="OGF14047.1"/>
    </source>
</evidence>
<dbReference type="Pfam" id="PF21113">
    <property type="entry name" value="LarA_C"/>
    <property type="match status" value="1"/>
</dbReference>
<feature type="domain" description="LarA-like N-terminal" evidence="1">
    <location>
        <begin position="10"/>
        <end position="148"/>
    </location>
</feature>
<name>A0A1F5RHM9_9BACT</name>